<evidence type="ECO:0000313" key="3">
    <source>
        <dbReference type="EMBL" id="MBZ2165372.1"/>
    </source>
</evidence>
<evidence type="ECO:0000256" key="1">
    <source>
        <dbReference type="SAM" id="Coils"/>
    </source>
</evidence>
<comment type="caution">
    <text evidence="3">The sequence shown here is derived from an EMBL/GenBank/DDBJ whole genome shotgun (WGS) entry which is preliminary data.</text>
</comment>
<sequence>MKENSQIEKLSPVSKKDTNESKKNDPDKTHDLSEELEKELKIKHNEVLKLQKRLEYANERIHDVFNEKIIIEKRLNKLEFKDISLQFGKFEELKKEHNQLVHRLQVTKNQLDNARKQIKSQNQFVEDSKDQIEFMELVIHDLENRGLTDFIMNRFPESFNKYKKN</sequence>
<organism evidence="3 4">
    <name type="scientific">Methanobacterium spitsbergense</name>
    <dbReference type="NCBI Taxonomy" id="2874285"/>
    <lineage>
        <taxon>Archaea</taxon>
        <taxon>Methanobacteriati</taxon>
        <taxon>Methanobacteriota</taxon>
        <taxon>Methanomada group</taxon>
        <taxon>Methanobacteria</taxon>
        <taxon>Methanobacteriales</taxon>
        <taxon>Methanobacteriaceae</taxon>
        <taxon>Methanobacterium</taxon>
    </lineage>
</organism>
<keyword evidence="4" id="KW-1185">Reference proteome</keyword>
<accession>A0A8T5UN54</accession>
<dbReference type="AlphaFoldDB" id="A0A8T5UN54"/>
<feature type="region of interest" description="Disordered" evidence="2">
    <location>
        <begin position="1"/>
        <end position="34"/>
    </location>
</feature>
<protein>
    <submittedName>
        <fullName evidence="3">Uncharacterized protein</fullName>
    </submittedName>
</protein>
<proteinExistence type="predicted"/>
<feature type="compositionally biased region" description="Basic and acidic residues" evidence="2">
    <location>
        <begin position="14"/>
        <end position="34"/>
    </location>
</feature>
<keyword evidence="1" id="KW-0175">Coiled coil</keyword>
<name>A0A8T5UN54_9EURY</name>
<evidence type="ECO:0000256" key="2">
    <source>
        <dbReference type="SAM" id="MobiDB-lite"/>
    </source>
</evidence>
<evidence type="ECO:0000313" key="4">
    <source>
        <dbReference type="Proteomes" id="UP000825933"/>
    </source>
</evidence>
<feature type="coiled-coil region" evidence="1">
    <location>
        <begin position="90"/>
        <end position="145"/>
    </location>
</feature>
<dbReference type="Proteomes" id="UP000825933">
    <property type="component" value="Unassembled WGS sequence"/>
</dbReference>
<gene>
    <name evidence="3" type="ORF">K8N75_04890</name>
</gene>
<dbReference type="EMBL" id="JAIOUQ010000004">
    <property type="protein sequence ID" value="MBZ2165372.1"/>
    <property type="molecule type" value="Genomic_DNA"/>
</dbReference>
<dbReference type="RefSeq" id="WP_223791006.1">
    <property type="nucleotide sequence ID" value="NZ_JAIOUQ010000004.1"/>
</dbReference>
<reference evidence="4" key="1">
    <citation type="journal article" date="2022" name="Microbiol. Resour. Announc.">
        <title>Draft Genome Sequence of a Methanogenic Archaeon from West Spitsbergen Permafrost.</title>
        <authorList>
            <person name="Trubitsyn V."/>
            <person name="Rivkina E."/>
            <person name="Shcherbakova V."/>
        </authorList>
    </citation>
    <scope>NUCLEOTIDE SEQUENCE [LARGE SCALE GENOMIC DNA]</scope>
    <source>
        <strain evidence="4">VT</strain>
    </source>
</reference>